<gene>
    <name evidence="2" type="ORF">J4G78_13800</name>
</gene>
<organism evidence="2 3">
    <name type="scientific">Parasphingorhabdus cellanae</name>
    <dbReference type="NCBI Taxonomy" id="2806553"/>
    <lineage>
        <taxon>Bacteria</taxon>
        <taxon>Pseudomonadati</taxon>
        <taxon>Pseudomonadota</taxon>
        <taxon>Alphaproteobacteria</taxon>
        <taxon>Sphingomonadales</taxon>
        <taxon>Sphingomonadaceae</taxon>
        <taxon>Parasphingorhabdus</taxon>
    </lineage>
</organism>
<keyword evidence="3" id="KW-1185">Reference proteome</keyword>
<protein>
    <submittedName>
        <fullName evidence="2">Uncharacterized protein</fullName>
    </submittedName>
</protein>
<accession>A0ABX7T141</accession>
<reference evidence="2 3" key="1">
    <citation type="submission" date="2021-03" db="EMBL/GenBank/DDBJ databases">
        <title>Complete genome of Parasphingorhabdus_sp.JHSY0214.</title>
        <authorList>
            <person name="Yoo J.H."/>
            <person name="Bae J.W."/>
        </authorList>
    </citation>
    <scope>NUCLEOTIDE SEQUENCE [LARGE SCALE GENOMIC DNA]</scope>
    <source>
        <strain evidence="2 3">JHSY0214</strain>
    </source>
</reference>
<keyword evidence="1" id="KW-0732">Signal</keyword>
<dbReference type="Proteomes" id="UP000663923">
    <property type="component" value="Chromosome"/>
</dbReference>
<feature type="chain" id="PRO_5046286861" evidence="1">
    <location>
        <begin position="23"/>
        <end position="136"/>
    </location>
</feature>
<feature type="signal peptide" evidence="1">
    <location>
        <begin position="1"/>
        <end position="22"/>
    </location>
</feature>
<dbReference type="EMBL" id="CP071794">
    <property type="protein sequence ID" value="QTD55283.1"/>
    <property type="molecule type" value="Genomic_DNA"/>
</dbReference>
<proteinExistence type="predicted"/>
<sequence length="136" mass="15090">MKLLTPILIGSCLTVAAGAAYAGEKRSKDDKYVIEKVGEPKSCVTRFQIRSTDVIDDQTIDFKMRNGDVYRNKLPNKCSGLGFEEAFSYRTSTNRLCSVDIIRVLDNTAGRLDTRGACGLGKFQKITKTKREKSEG</sequence>
<name>A0ABX7T141_9SPHN</name>
<evidence type="ECO:0000313" key="2">
    <source>
        <dbReference type="EMBL" id="QTD55283.1"/>
    </source>
</evidence>
<evidence type="ECO:0000313" key="3">
    <source>
        <dbReference type="Proteomes" id="UP000663923"/>
    </source>
</evidence>
<evidence type="ECO:0000256" key="1">
    <source>
        <dbReference type="SAM" id="SignalP"/>
    </source>
</evidence>
<dbReference type="RefSeq" id="WP_207987107.1">
    <property type="nucleotide sequence ID" value="NZ_CP071794.1"/>
</dbReference>